<gene>
    <name evidence="9" type="ORF">ICC18_26605</name>
</gene>
<feature type="transmembrane region" description="Helical" evidence="6">
    <location>
        <begin position="282"/>
        <end position="304"/>
    </location>
</feature>
<dbReference type="Pfam" id="PF02743">
    <property type="entry name" value="dCache_1"/>
    <property type="match status" value="1"/>
</dbReference>
<dbReference type="GO" id="GO:0007165">
    <property type="term" value="P:signal transduction"/>
    <property type="evidence" value="ECO:0007669"/>
    <property type="project" value="InterPro"/>
</dbReference>
<evidence type="ECO:0000313" key="9">
    <source>
        <dbReference type="EMBL" id="MBD0383653.1"/>
    </source>
</evidence>
<dbReference type="GO" id="GO:0005886">
    <property type="term" value="C:plasma membrane"/>
    <property type="evidence" value="ECO:0007669"/>
    <property type="project" value="UniProtKB-SubCell"/>
</dbReference>
<dbReference type="NCBIfam" id="TIGR00254">
    <property type="entry name" value="GGDEF"/>
    <property type="match status" value="1"/>
</dbReference>
<dbReference type="GO" id="GO:0052621">
    <property type="term" value="F:diguanylate cyclase activity"/>
    <property type="evidence" value="ECO:0007669"/>
    <property type="project" value="TreeGrafter"/>
</dbReference>
<reference evidence="9" key="1">
    <citation type="submission" date="2020-09" db="EMBL/GenBank/DDBJ databases">
        <title>Draft Genome Sequence of Paenibacillus sp. WST5.</title>
        <authorList>
            <person name="Bao Z."/>
        </authorList>
    </citation>
    <scope>NUCLEOTIDE SEQUENCE</scope>
    <source>
        <strain evidence="9">WST5</strain>
    </source>
</reference>
<dbReference type="CDD" id="cd01949">
    <property type="entry name" value="GGDEF"/>
    <property type="match status" value="1"/>
</dbReference>
<dbReference type="FunFam" id="3.30.70.270:FF:000001">
    <property type="entry name" value="Diguanylate cyclase domain protein"/>
    <property type="match status" value="1"/>
</dbReference>
<dbReference type="InterPro" id="IPR029151">
    <property type="entry name" value="Sensor-like_sf"/>
</dbReference>
<dbReference type="Gene3D" id="3.30.70.270">
    <property type="match status" value="1"/>
</dbReference>
<keyword evidence="2" id="KW-1003">Cell membrane</keyword>
<dbReference type="AlphaFoldDB" id="A0A926QM82"/>
<accession>A0A926QM82</accession>
<feature type="domain" description="GGDEF" evidence="8">
    <location>
        <begin position="398"/>
        <end position="535"/>
    </location>
</feature>
<dbReference type="Proteomes" id="UP000650466">
    <property type="component" value="Unassembled WGS sequence"/>
</dbReference>
<dbReference type="InterPro" id="IPR050469">
    <property type="entry name" value="Diguanylate_Cyclase"/>
</dbReference>
<keyword evidence="4 6" id="KW-1133">Transmembrane helix</keyword>
<name>A0A926QM82_9BACL</name>
<dbReference type="SUPFAM" id="SSF55073">
    <property type="entry name" value="Nucleotide cyclase"/>
    <property type="match status" value="1"/>
</dbReference>
<dbReference type="PROSITE" id="PS50885">
    <property type="entry name" value="HAMP"/>
    <property type="match status" value="1"/>
</dbReference>
<comment type="subcellular location">
    <subcellularLocation>
        <location evidence="1">Cell membrane</location>
        <topology evidence="1">Multi-pass membrane protein</topology>
    </subcellularLocation>
</comment>
<evidence type="ECO:0000259" key="7">
    <source>
        <dbReference type="PROSITE" id="PS50885"/>
    </source>
</evidence>
<evidence type="ECO:0000256" key="4">
    <source>
        <dbReference type="ARBA" id="ARBA00022989"/>
    </source>
</evidence>
<dbReference type="InterPro" id="IPR033479">
    <property type="entry name" value="dCache_1"/>
</dbReference>
<keyword evidence="10" id="KW-1185">Reference proteome</keyword>
<organism evidence="9 10">
    <name type="scientific">Paenibacillus sedimenti</name>
    <dbReference type="NCBI Taxonomy" id="2770274"/>
    <lineage>
        <taxon>Bacteria</taxon>
        <taxon>Bacillati</taxon>
        <taxon>Bacillota</taxon>
        <taxon>Bacilli</taxon>
        <taxon>Bacillales</taxon>
        <taxon>Paenibacillaceae</taxon>
        <taxon>Paenibacillus</taxon>
    </lineage>
</organism>
<dbReference type="PANTHER" id="PTHR45138:SF9">
    <property type="entry name" value="DIGUANYLATE CYCLASE DGCM-RELATED"/>
    <property type="match status" value="1"/>
</dbReference>
<dbReference type="CDD" id="cd12914">
    <property type="entry name" value="PDC1_DGC_like"/>
    <property type="match status" value="1"/>
</dbReference>
<dbReference type="InterPro" id="IPR000160">
    <property type="entry name" value="GGDEF_dom"/>
</dbReference>
<feature type="domain" description="HAMP" evidence="7">
    <location>
        <begin position="306"/>
        <end position="362"/>
    </location>
</feature>
<dbReference type="Pfam" id="PF00990">
    <property type="entry name" value="GGDEF"/>
    <property type="match status" value="1"/>
</dbReference>
<evidence type="ECO:0000259" key="8">
    <source>
        <dbReference type="PROSITE" id="PS50887"/>
    </source>
</evidence>
<protein>
    <submittedName>
        <fullName evidence="9">Diguanylate cyclase</fullName>
    </submittedName>
</protein>
<evidence type="ECO:0000313" key="10">
    <source>
        <dbReference type="Proteomes" id="UP000650466"/>
    </source>
</evidence>
<dbReference type="GO" id="GO:0043709">
    <property type="term" value="P:cell adhesion involved in single-species biofilm formation"/>
    <property type="evidence" value="ECO:0007669"/>
    <property type="project" value="TreeGrafter"/>
</dbReference>
<evidence type="ECO:0000256" key="5">
    <source>
        <dbReference type="ARBA" id="ARBA00023136"/>
    </source>
</evidence>
<sequence length="538" mass="61175">MKRGIYSYFLNQTIQQRFRFWIAVVIVVLGFSIIIPFYFTERHSRLTEVESQLQQIVALQSLYIEKWSQEKLDTIKRFANSDNAKRLQIAALIKEVEVYSRVHSEFDMFFFVDQEGYTLPGKDSNSKTYVGDRPYFEQAVKNKEHISGVMVNKVTGEPMITFSAPVHRESGEFLGAVVGTVSVDMLDTLMEQLSFGQTGEVFVLDTQGKVVTASRAQSKLEVNAMMTTDIVQRAKAKVASNESYIGFHGKKVYGQYKWSTGNRWIIIGEITEDEVFRNLHKISMTIIAITLIALILSFAAAIVITSRIERSIRYLIRGTKIIQSGNYDFQIDEDKIKLAPVELRQLCRTFNLMSSKLKDNIALLEHSALVDQLTQIHNRRYMMLEGGNRLQACIAAGQTCSVMMIDIDRFKKINDTYGHLIGDRVLHHVASQLKRHAAEYMIVARYGGEEFIILVPYHNVEECALQAENLRERIMEAPYADENIDIPITASIGVAEYSPIPEYGTNVLEDMVSRADHALYRAKSGGRNRVELDRSSVT</sequence>
<evidence type="ECO:0000256" key="6">
    <source>
        <dbReference type="SAM" id="Phobius"/>
    </source>
</evidence>
<evidence type="ECO:0000256" key="1">
    <source>
        <dbReference type="ARBA" id="ARBA00004651"/>
    </source>
</evidence>
<evidence type="ECO:0000256" key="3">
    <source>
        <dbReference type="ARBA" id="ARBA00022692"/>
    </source>
</evidence>
<dbReference type="InterPro" id="IPR043128">
    <property type="entry name" value="Rev_trsase/Diguanyl_cyclase"/>
</dbReference>
<dbReference type="CDD" id="cd06225">
    <property type="entry name" value="HAMP"/>
    <property type="match status" value="1"/>
</dbReference>
<dbReference type="SMART" id="SM00267">
    <property type="entry name" value="GGDEF"/>
    <property type="match status" value="1"/>
</dbReference>
<keyword evidence="5 6" id="KW-0472">Membrane</keyword>
<keyword evidence="3 6" id="KW-0812">Transmembrane</keyword>
<dbReference type="InterPro" id="IPR003660">
    <property type="entry name" value="HAMP_dom"/>
</dbReference>
<dbReference type="EMBL" id="JACVVD010000012">
    <property type="protein sequence ID" value="MBD0383653.1"/>
    <property type="molecule type" value="Genomic_DNA"/>
</dbReference>
<feature type="transmembrane region" description="Helical" evidence="6">
    <location>
        <begin position="20"/>
        <end position="39"/>
    </location>
</feature>
<dbReference type="Gene3D" id="6.10.340.10">
    <property type="match status" value="1"/>
</dbReference>
<dbReference type="Gene3D" id="3.30.450.20">
    <property type="entry name" value="PAS domain"/>
    <property type="match status" value="1"/>
</dbReference>
<dbReference type="RefSeq" id="WP_188177440.1">
    <property type="nucleotide sequence ID" value="NZ_JACVVD010000012.1"/>
</dbReference>
<dbReference type="SMART" id="SM00304">
    <property type="entry name" value="HAMP"/>
    <property type="match status" value="1"/>
</dbReference>
<proteinExistence type="predicted"/>
<comment type="caution">
    <text evidence="9">The sequence shown here is derived from an EMBL/GenBank/DDBJ whole genome shotgun (WGS) entry which is preliminary data.</text>
</comment>
<dbReference type="PROSITE" id="PS50887">
    <property type="entry name" value="GGDEF"/>
    <property type="match status" value="1"/>
</dbReference>
<dbReference type="SUPFAM" id="SSF103190">
    <property type="entry name" value="Sensory domain-like"/>
    <property type="match status" value="1"/>
</dbReference>
<dbReference type="GO" id="GO:1902201">
    <property type="term" value="P:negative regulation of bacterial-type flagellum-dependent cell motility"/>
    <property type="evidence" value="ECO:0007669"/>
    <property type="project" value="TreeGrafter"/>
</dbReference>
<evidence type="ECO:0000256" key="2">
    <source>
        <dbReference type="ARBA" id="ARBA00022475"/>
    </source>
</evidence>
<dbReference type="PANTHER" id="PTHR45138">
    <property type="entry name" value="REGULATORY COMPONENTS OF SENSORY TRANSDUCTION SYSTEM"/>
    <property type="match status" value="1"/>
</dbReference>
<dbReference type="InterPro" id="IPR029787">
    <property type="entry name" value="Nucleotide_cyclase"/>
</dbReference>